<dbReference type="Pfam" id="PF13560">
    <property type="entry name" value="HTH_31"/>
    <property type="match status" value="1"/>
</dbReference>
<evidence type="ECO:0000313" key="3">
    <source>
        <dbReference type="Proteomes" id="UP000642070"/>
    </source>
</evidence>
<organism evidence="2 3">
    <name type="scientific">Dactylosporangium sucinum</name>
    <dbReference type="NCBI Taxonomy" id="1424081"/>
    <lineage>
        <taxon>Bacteria</taxon>
        <taxon>Bacillati</taxon>
        <taxon>Actinomycetota</taxon>
        <taxon>Actinomycetes</taxon>
        <taxon>Micromonosporales</taxon>
        <taxon>Micromonosporaceae</taxon>
        <taxon>Dactylosporangium</taxon>
    </lineage>
</organism>
<proteinExistence type="predicted"/>
<sequence>MSLGDTPAVARRRVRLAIRDARNAKGYTQGQVADAMDWSLSKVMRIESGEVTISQKRQGEPIPARGAHVRARAVNVA</sequence>
<reference evidence="2" key="1">
    <citation type="journal article" date="2014" name="Int. J. Syst. Evol. Microbiol.">
        <title>Complete genome sequence of Corynebacterium casei LMG S-19264T (=DSM 44701T), isolated from a smear-ripened cheese.</title>
        <authorList>
            <consortium name="US DOE Joint Genome Institute (JGI-PGF)"/>
            <person name="Walter F."/>
            <person name="Albersmeier A."/>
            <person name="Kalinowski J."/>
            <person name="Ruckert C."/>
        </authorList>
    </citation>
    <scope>NUCLEOTIDE SEQUENCE</scope>
    <source>
        <strain evidence="2">JCM 19831</strain>
    </source>
</reference>
<dbReference type="EMBL" id="BMPI01000011">
    <property type="protein sequence ID" value="GGM24848.1"/>
    <property type="molecule type" value="Genomic_DNA"/>
</dbReference>
<comment type="caution">
    <text evidence="2">The sequence shown here is derived from an EMBL/GenBank/DDBJ whole genome shotgun (WGS) entry which is preliminary data.</text>
</comment>
<keyword evidence="3" id="KW-1185">Reference proteome</keyword>
<dbReference type="PROSITE" id="PS50943">
    <property type="entry name" value="HTH_CROC1"/>
    <property type="match status" value="1"/>
</dbReference>
<reference evidence="2" key="2">
    <citation type="submission" date="2020-09" db="EMBL/GenBank/DDBJ databases">
        <authorList>
            <person name="Sun Q."/>
            <person name="Ohkuma M."/>
        </authorList>
    </citation>
    <scope>NUCLEOTIDE SEQUENCE</scope>
    <source>
        <strain evidence="2">JCM 19831</strain>
    </source>
</reference>
<dbReference type="CDD" id="cd00093">
    <property type="entry name" value="HTH_XRE"/>
    <property type="match status" value="1"/>
</dbReference>
<dbReference type="GO" id="GO:0003677">
    <property type="term" value="F:DNA binding"/>
    <property type="evidence" value="ECO:0007669"/>
    <property type="project" value="InterPro"/>
</dbReference>
<dbReference type="AlphaFoldDB" id="A0A917TJP9"/>
<dbReference type="InterPro" id="IPR001387">
    <property type="entry name" value="Cro/C1-type_HTH"/>
</dbReference>
<dbReference type="Gene3D" id="1.10.260.40">
    <property type="entry name" value="lambda repressor-like DNA-binding domains"/>
    <property type="match status" value="1"/>
</dbReference>
<gene>
    <name evidence="2" type="ORF">GCM10007977_027490</name>
</gene>
<evidence type="ECO:0000313" key="2">
    <source>
        <dbReference type="EMBL" id="GGM24848.1"/>
    </source>
</evidence>
<feature type="domain" description="HTH cro/C1-type" evidence="1">
    <location>
        <begin position="18"/>
        <end position="56"/>
    </location>
</feature>
<evidence type="ECO:0000259" key="1">
    <source>
        <dbReference type="PROSITE" id="PS50943"/>
    </source>
</evidence>
<dbReference type="SUPFAM" id="SSF47413">
    <property type="entry name" value="lambda repressor-like DNA-binding domains"/>
    <property type="match status" value="1"/>
</dbReference>
<name>A0A917TJP9_9ACTN</name>
<dbReference type="RefSeq" id="WP_190250167.1">
    <property type="nucleotide sequence ID" value="NZ_BMPI01000011.1"/>
</dbReference>
<dbReference type="InterPro" id="IPR010982">
    <property type="entry name" value="Lambda_DNA-bd_dom_sf"/>
</dbReference>
<dbReference type="Proteomes" id="UP000642070">
    <property type="component" value="Unassembled WGS sequence"/>
</dbReference>
<accession>A0A917TJP9</accession>
<protein>
    <recommendedName>
        <fullName evidence="1">HTH cro/C1-type domain-containing protein</fullName>
    </recommendedName>
</protein>